<name>A0A0K2VQS2_MESPL</name>
<dbReference type="SUPFAM" id="SSF46785">
    <property type="entry name" value="Winged helix' DNA-binding domain"/>
    <property type="match status" value="1"/>
</dbReference>
<dbReference type="InterPro" id="IPR036388">
    <property type="entry name" value="WH-like_DNA-bd_sf"/>
</dbReference>
<dbReference type="CDD" id="cd00609">
    <property type="entry name" value="AAT_like"/>
    <property type="match status" value="1"/>
</dbReference>
<dbReference type="PANTHER" id="PTHR46577:SF1">
    <property type="entry name" value="HTH-TYPE TRANSCRIPTIONAL REGULATORY PROTEIN GABR"/>
    <property type="match status" value="1"/>
</dbReference>
<evidence type="ECO:0000256" key="5">
    <source>
        <dbReference type="ARBA" id="ARBA00023163"/>
    </source>
</evidence>
<dbReference type="CDD" id="cd07377">
    <property type="entry name" value="WHTH_GntR"/>
    <property type="match status" value="1"/>
</dbReference>
<evidence type="ECO:0000313" key="8">
    <source>
        <dbReference type="Proteomes" id="UP000182888"/>
    </source>
</evidence>
<accession>A0A0K2VQS2</accession>
<evidence type="ECO:0000313" key="7">
    <source>
        <dbReference type="EMBL" id="CDX50836.1"/>
    </source>
</evidence>
<dbReference type="Gene3D" id="3.40.640.10">
    <property type="entry name" value="Type I PLP-dependent aspartate aminotransferase-like (Major domain)"/>
    <property type="match status" value="1"/>
</dbReference>
<feature type="domain" description="HTH gntR-type" evidence="6">
    <location>
        <begin position="13"/>
        <end position="81"/>
    </location>
</feature>
<dbReference type="EMBL" id="CCND01000004">
    <property type="protein sequence ID" value="CDX50836.1"/>
    <property type="molecule type" value="Genomic_DNA"/>
</dbReference>
<dbReference type="SUPFAM" id="SSF53383">
    <property type="entry name" value="PLP-dependent transferases"/>
    <property type="match status" value="1"/>
</dbReference>
<dbReference type="GO" id="GO:0003700">
    <property type="term" value="F:DNA-binding transcription factor activity"/>
    <property type="evidence" value="ECO:0007669"/>
    <property type="project" value="InterPro"/>
</dbReference>
<keyword evidence="7" id="KW-0032">Aminotransferase</keyword>
<dbReference type="InterPro" id="IPR000524">
    <property type="entry name" value="Tscrpt_reg_HTH_GntR"/>
</dbReference>
<dbReference type="AlphaFoldDB" id="A0A0K2VQS2"/>
<keyword evidence="7" id="KW-0808">Transferase</keyword>
<keyword evidence="2" id="KW-0663">Pyridoxal phosphate</keyword>
<dbReference type="GO" id="GO:0003677">
    <property type="term" value="F:DNA binding"/>
    <property type="evidence" value="ECO:0007669"/>
    <property type="project" value="UniProtKB-KW"/>
</dbReference>
<dbReference type="InterPro" id="IPR051446">
    <property type="entry name" value="HTH_trans_reg/aminotransferase"/>
</dbReference>
<sequence>MIDWIPKIEDAGAPRYLAIADAIERDIAAGTLAQGERLPPQRRLAEMLGVDFTTVARGYVEAGKRGLIESTIGRGSFVRRGVLAATDMADPRRLQAADFTMNMPPEPTDPALVGRMKESFAAVARDLLPLLRYQGFGGSPLDKEAASAWLGRRALVPAQERTFVTPGAHPALVGIFSLLARSGDSILSERITYPGVRSISAQLGLNLVGVEMDRDGVIPGAMEEAVLRHAPKAIYLNPTLQNPTTITIPERRRTELCAIARRLKVPIVEDDAYGFIPTHGPVPLAAIAPDICWHIAGLAKCIGAGLRLAYVIAPDARKGWSFSGAMRAVTVMASPITAAVVTRWIQDGTADSILRFIQSEAAARERLAARHFEPGTYLSDSLSFNIWLPLRNGWTRSAFSSHVRATGVGVVASDAFTASGAPDEAVRVGLGGPISRDQLERGLAFMAHALEAPPEMAASFF</sequence>
<evidence type="ECO:0000256" key="2">
    <source>
        <dbReference type="ARBA" id="ARBA00022898"/>
    </source>
</evidence>
<proteinExistence type="inferred from homology"/>
<evidence type="ECO:0000259" key="6">
    <source>
        <dbReference type="PROSITE" id="PS50949"/>
    </source>
</evidence>
<dbReference type="InterPro" id="IPR015421">
    <property type="entry name" value="PyrdxlP-dep_Trfase_major"/>
</dbReference>
<dbReference type="Gene3D" id="3.90.1150.10">
    <property type="entry name" value="Aspartate Aminotransferase, domain 1"/>
    <property type="match status" value="1"/>
</dbReference>
<dbReference type="GO" id="GO:0030170">
    <property type="term" value="F:pyridoxal phosphate binding"/>
    <property type="evidence" value="ECO:0007669"/>
    <property type="project" value="InterPro"/>
</dbReference>
<comment type="similarity">
    <text evidence="1">In the C-terminal section; belongs to the class-I pyridoxal-phosphate-dependent aminotransferase family.</text>
</comment>
<dbReference type="Pfam" id="PF00155">
    <property type="entry name" value="Aminotran_1_2"/>
    <property type="match status" value="1"/>
</dbReference>
<organism evidence="7 8">
    <name type="scientific">Mesorhizobium plurifarium</name>
    <dbReference type="NCBI Taxonomy" id="69974"/>
    <lineage>
        <taxon>Bacteria</taxon>
        <taxon>Pseudomonadati</taxon>
        <taxon>Pseudomonadota</taxon>
        <taxon>Alphaproteobacteria</taxon>
        <taxon>Hyphomicrobiales</taxon>
        <taxon>Phyllobacteriaceae</taxon>
        <taxon>Mesorhizobium</taxon>
    </lineage>
</organism>
<dbReference type="PROSITE" id="PS50949">
    <property type="entry name" value="HTH_GNTR"/>
    <property type="match status" value="1"/>
</dbReference>
<reference evidence="8" key="1">
    <citation type="submission" date="2014-08" db="EMBL/GenBank/DDBJ databases">
        <authorList>
            <person name="Edwards T."/>
        </authorList>
    </citation>
    <scope>NUCLEOTIDE SEQUENCE [LARGE SCALE GENOMIC DNA]</scope>
</reference>
<dbReference type="Gene3D" id="1.10.10.10">
    <property type="entry name" value="Winged helix-like DNA-binding domain superfamily/Winged helix DNA-binding domain"/>
    <property type="match status" value="1"/>
</dbReference>
<dbReference type="Pfam" id="PF00392">
    <property type="entry name" value="GntR"/>
    <property type="match status" value="1"/>
</dbReference>
<dbReference type="Proteomes" id="UP000182888">
    <property type="component" value="Unassembled WGS sequence"/>
</dbReference>
<dbReference type="GO" id="GO:0008483">
    <property type="term" value="F:transaminase activity"/>
    <property type="evidence" value="ECO:0007669"/>
    <property type="project" value="UniProtKB-KW"/>
</dbReference>
<evidence type="ECO:0000256" key="1">
    <source>
        <dbReference type="ARBA" id="ARBA00005384"/>
    </source>
</evidence>
<dbReference type="SMART" id="SM00345">
    <property type="entry name" value="HTH_GNTR"/>
    <property type="match status" value="1"/>
</dbReference>
<dbReference type="PANTHER" id="PTHR46577">
    <property type="entry name" value="HTH-TYPE TRANSCRIPTIONAL REGULATORY PROTEIN GABR"/>
    <property type="match status" value="1"/>
</dbReference>
<dbReference type="InterPro" id="IPR015424">
    <property type="entry name" value="PyrdxlP-dep_Trfase"/>
</dbReference>
<evidence type="ECO:0000256" key="4">
    <source>
        <dbReference type="ARBA" id="ARBA00023125"/>
    </source>
</evidence>
<dbReference type="InterPro" id="IPR004839">
    <property type="entry name" value="Aminotransferase_I/II_large"/>
</dbReference>
<evidence type="ECO:0000256" key="3">
    <source>
        <dbReference type="ARBA" id="ARBA00023015"/>
    </source>
</evidence>
<dbReference type="InterPro" id="IPR036390">
    <property type="entry name" value="WH_DNA-bd_sf"/>
</dbReference>
<keyword evidence="4" id="KW-0238">DNA-binding</keyword>
<gene>
    <name evidence="7" type="ORF">MPL1032_120075</name>
</gene>
<keyword evidence="3" id="KW-0805">Transcription regulation</keyword>
<keyword evidence="5" id="KW-0804">Transcription</keyword>
<protein>
    <submittedName>
        <fullName evidence="7">Transcriptional regulator with HTH domain and aminotransferase domain</fullName>
    </submittedName>
</protein>
<dbReference type="InterPro" id="IPR015422">
    <property type="entry name" value="PyrdxlP-dep_Trfase_small"/>
</dbReference>